<dbReference type="RefSeq" id="WP_176325318.1">
    <property type="nucleotide sequence ID" value="NZ_CP054051.1"/>
</dbReference>
<dbReference type="KEGG" id="acib:ACBT_0143"/>
<protein>
    <submittedName>
        <fullName evidence="1">Uncharacterized protein</fullName>
    </submittedName>
</protein>
<gene>
    <name evidence="1" type="ORF">ACBT_0143</name>
</gene>
<dbReference type="Proteomes" id="UP000509513">
    <property type="component" value="Chromosome"/>
</dbReference>
<evidence type="ECO:0000313" key="2">
    <source>
        <dbReference type="Proteomes" id="UP000509513"/>
    </source>
</evidence>
<name>A0A7L5JM48_9BACT</name>
<evidence type="ECO:0000313" key="1">
    <source>
        <dbReference type="EMBL" id="QKJ26128.1"/>
    </source>
</evidence>
<proteinExistence type="predicted"/>
<reference evidence="1 2" key="1">
    <citation type="submission" date="2020-05" db="EMBL/GenBank/DDBJ databases">
        <title>Complete genome sequencing of Campylobacter and Arcobacter type strains.</title>
        <authorList>
            <person name="Miller W.G."/>
            <person name="Yee E."/>
        </authorList>
    </citation>
    <scope>NUCLEOTIDE SEQUENCE [LARGE SCALE GENOMIC DNA]</scope>
    <source>
        <strain evidence="1 2">LMG 21996</strain>
    </source>
</reference>
<dbReference type="AlphaFoldDB" id="A0A7L5JM48"/>
<organism evidence="1 2">
    <name type="scientific">Aliarcobacter cibarius</name>
    <dbReference type="NCBI Taxonomy" id="255507"/>
    <lineage>
        <taxon>Bacteria</taxon>
        <taxon>Pseudomonadati</taxon>
        <taxon>Campylobacterota</taxon>
        <taxon>Epsilonproteobacteria</taxon>
        <taxon>Campylobacterales</taxon>
        <taxon>Arcobacteraceae</taxon>
        <taxon>Aliarcobacter</taxon>
    </lineage>
</organism>
<sequence length="114" mass="13427">MNSNDLNKILNEYLGKTNIQPSIEVFNDRKYSKRGWQYKKYGNSTAGYDKLMKCKKEMEELDYICKDTRNDYDLRAYQTYIFYANNSIVTVNTSPSRSGSSCEYIFKTYKEGIN</sequence>
<dbReference type="EMBL" id="CP054051">
    <property type="protein sequence ID" value="QKJ26128.1"/>
    <property type="molecule type" value="Genomic_DNA"/>
</dbReference>
<accession>A0A7L5JM48</accession>